<comment type="caution">
    <text evidence="1">The sequence shown here is derived from an EMBL/GenBank/DDBJ whole genome shotgun (WGS) entry which is preliminary data.</text>
</comment>
<dbReference type="Gene3D" id="1.25.40.10">
    <property type="entry name" value="Tetratricopeptide repeat domain"/>
    <property type="match status" value="1"/>
</dbReference>
<protein>
    <recommendedName>
        <fullName evidence="3">Tetratricopeptide repeat protein</fullName>
    </recommendedName>
</protein>
<proteinExistence type="predicted"/>
<organism evidence="1 2">
    <name type="scientific">Pelomonas candidula</name>
    <dbReference type="NCBI Taxonomy" id="3299025"/>
    <lineage>
        <taxon>Bacteria</taxon>
        <taxon>Pseudomonadati</taxon>
        <taxon>Pseudomonadota</taxon>
        <taxon>Betaproteobacteria</taxon>
        <taxon>Burkholderiales</taxon>
        <taxon>Sphaerotilaceae</taxon>
        <taxon>Roseateles</taxon>
    </lineage>
</organism>
<evidence type="ECO:0000313" key="1">
    <source>
        <dbReference type="EMBL" id="MFG6487612.1"/>
    </source>
</evidence>
<dbReference type="EMBL" id="JBIGIC010000005">
    <property type="protein sequence ID" value="MFG6487612.1"/>
    <property type="molecule type" value="Genomic_DNA"/>
</dbReference>
<sequence length="170" mass="17520">MNMQLSAGALVQQALKHWEVGQLAEAETCFVQAIAAADGQCGVADLHGQLAAVLDGAGRLGDAVTQSELALAGELAQGQTEGTPSVKIARYFLADRLVRHGQPGRALDVLAPSLAVLPDDRLLNLAQAEALFALGQVAEARAAASRALAYAGSEAKRAQLAERLAPVLGC</sequence>
<dbReference type="Proteomes" id="UP001606134">
    <property type="component" value="Unassembled WGS sequence"/>
</dbReference>
<evidence type="ECO:0008006" key="3">
    <source>
        <dbReference type="Google" id="ProtNLM"/>
    </source>
</evidence>
<dbReference type="InterPro" id="IPR011990">
    <property type="entry name" value="TPR-like_helical_dom_sf"/>
</dbReference>
<accession>A0ABW7HDR0</accession>
<name>A0ABW7HDR0_9BURK</name>
<dbReference type="RefSeq" id="WP_394410817.1">
    <property type="nucleotide sequence ID" value="NZ_JBIGIC010000005.1"/>
</dbReference>
<dbReference type="SUPFAM" id="SSF48452">
    <property type="entry name" value="TPR-like"/>
    <property type="match status" value="1"/>
</dbReference>
<reference evidence="1 2" key="1">
    <citation type="submission" date="2024-08" db="EMBL/GenBank/DDBJ databases">
        <authorList>
            <person name="Lu H."/>
        </authorList>
    </citation>
    <scope>NUCLEOTIDE SEQUENCE [LARGE SCALE GENOMIC DNA]</scope>
    <source>
        <strain evidence="1 2">BYS78W</strain>
    </source>
</reference>
<gene>
    <name evidence="1" type="ORF">ACG04R_13090</name>
</gene>
<evidence type="ECO:0000313" key="2">
    <source>
        <dbReference type="Proteomes" id="UP001606134"/>
    </source>
</evidence>
<keyword evidence="2" id="KW-1185">Reference proteome</keyword>